<dbReference type="eggNOG" id="arCOG00570">
    <property type="taxonomic scope" value="Archaea"/>
</dbReference>
<dbReference type="HOGENOM" id="CLU_024648_0_1_2"/>
<sequence length="363" mass="39431">MLTNSVVRIAVIGAGPAGLSVAAALKDAEVFEEHNVVGLPRHCTSLVSAVSAERVGIPREVVVRRYDELYVTNLDGDFIRFRIRGGVYLLDRPGLERRLAEHVANIRFGEKVTAIKGPYLYTERGEKYGPYDYIVVAEGSLRRLSRAYGEVVRLPGLQVDVKSPAELPGITVVYNPKISQAYFAWVVEVDKGVYRVGLADKCCLVEKLNKLVKLLKGSPVDRPFGGGVLAGPPVQRVVHGRVVLVGDAAGLVKPLSGGGIVLAVKSGKLAAEALARGTPSLYEEGTRQLRMRLRAAHLLFKLLYGKRAVDRLLKTLSGGDYLAVDYDDHVKTLATAALTDPRSLAALRALLLAGYSYVSHFFK</sequence>
<dbReference type="SUPFAM" id="SSF51905">
    <property type="entry name" value="FAD/NAD(P)-binding domain"/>
    <property type="match status" value="1"/>
</dbReference>
<dbReference type="PANTHER" id="PTHR42685">
    <property type="entry name" value="GERANYLGERANYL DIPHOSPHATE REDUCTASE"/>
    <property type="match status" value="1"/>
</dbReference>
<keyword evidence="2" id="KW-1185">Reference proteome</keyword>
<dbReference type="PANTHER" id="PTHR42685:SF21">
    <property type="entry name" value="DEHYDROGENASE (FLAVOPROTEIN)-LIKE PROTEIN"/>
    <property type="match status" value="1"/>
</dbReference>
<dbReference type="InterPro" id="IPR036188">
    <property type="entry name" value="FAD/NAD-bd_sf"/>
</dbReference>
<dbReference type="Proteomes" id="UP000001431">
    <property type="component" value="Chromosome"/>
</dbReference>
<evidence type="ECO:0000313" key="2">
    <source>
        <dbReference type="Proteomes" id="UP000001431"/>
    </source>
</evidence>
<proteinExistence type="predicted"/>
<dbReference type="KEGG" id="pcl:Pcal_2063"/>
<evidence type="ECO:0008006" key="3">
    <source>
        <dbReference type="Google" id="ProtNLM"/>
    </source>
</evidence>
<evidence type="ECO:0000313" key="1">
    <source>
        <dbReference type="EMBL" id="ABO09478.1"/>
    </source>
</evidence>
<name>A3MXW1_PYRCJ</name>
<accession>A3MXW1</accession>
<dbReference type="STRING" id="410359.Pcal_2063"/>
<organism evidence="1 2">
    <name type="scientific">Pyrobaculum calidifontis (strain DSM 21063 / JCM 11548 / VA1)</name>
    <dbReference type="NCBI Taxonomy" id="410359"/>
    <lineage>
        <taxon>Archaea</taxon>
        <taxon>Thermoproteota</taxon>
        <taxon>Thermoprotei</taxon>
        <taxon>Thermoproteales</taxon>
        <taxon>Thermoproteaceae</taxon>
        <taxon>Pyrobaculum</taxon>
    </lineage>
</organism>
<dbReference type="InterPro" id="IPR050407">
    <property type="entry name" value="Geranylgeranyl_reductase"/>
</dbReference>
<protein>
    <recommendedName>
        <fullName evidence="3">Dehydrogenase (Flavoprotein)-like protein</fullName>
    </recommendedName>
</protein>
<dbReference type="AlphaFoldDB" id="A3MXW1"/>
<reference evidence="1" key="1">
    <citation type="submission" date="2007-02" db="EMBL/GenBank/DDBJ databases">
        <title>Complete sequence of Pyrobaculum calidifontis JCM 11548.</title>
        <authorList>
            <consortium name="US DOE Joint Genome Institute"/>
            <person name="Copeland A."/>
            <person name="Lucas S."/>
            <person name="Lapidus A."/>
            <person name="Barry K."/>
            <person name="Glavina del Rio T."/>
            <person name="Dalin E."/>
            <person name="Tice H."/>
            <person name="Pitluck S."/>
            <person name="Chain P."/>
            <person name="Malfatti S."/>
            <person name="Shin M."/>
            <person name="Vergez L."/>
            <person name="Schmutz J."/>
            <person name="Larimer F."/>
            <person name="Land M."/>
            <person name="Hauser L."/>
            <person name="Kyrpides N."/>
            <person name="Mikhailova N."/>
            <person name="Cozen A.E."/>
            <person name="Fitz-Gibbon S.T."/>
            <person name="House C.H."/>
            <person name="Saltikov C."/>
            <person name="Lowe T.M."/>
            <person name="Richardson P."/>
        </authorList>
    </citation>
    <scope>NUCLEOTIDE SEQUENCE [LARGE SCALE GENOMIC DNA]</scope>
    <source>
        <strain evidence="1">JCM 11548</strain>
    </source>
</reference>
<gene>
    <name evidence="1" type="ordered locus">Pcal_2063</name>
</gene>
<dbReference type="Gene3D" id="3.50.50.60">
    <property type="entry name" value="FAD/NAD(P)-binding domain"/>
    <property type="match status" value="1"/>
</dbReference>
<dbReference type="EMBL" id="CP000561">
    <property type="protein sequence ID" value="ABO09478.1"/>
    <property type="molecule type" value="Genomic_DNA"/>
</dbReference>